<proteinExistence type="predicted"/>
<dbReference type="Gene3D" id="3.40.630.90">
    <property type="match status" value="1"/>
</dbReference>
<reference evidence="2 3" key="1">
    <citation type="journal article" date="2015" name="Genome Biol.">
        <title>Comparative genomics of Steinernema reveals deeply conserved gene regulatory networks.</title>
        <authorList>
            <person name="Dillman A.R."/>
            <person name="Macchietto M."/>
            <person name="Porter C.F."/>
            <person name="Rogers A."/>
            <person name="Williams B."/>
            <person name="Antoshechkin I."/>
            <person name="Lee M.M."/>
            <person name="Goodwin Z."/>
            <person name="Lu X."/>
            <person name="Lewis E.E."/>
            <person name="Goodrich-Blair H."/>
            <person name="Stock S.P."/>
            <person name="Adams B.J."/>
            <person name="Sternberg P.W."/>
            <person name="Mortazavi A."/>
        </authorList>
    </citation>
    <scope>NUCLEOTIDE SEQUENCE [LARGE SCALE GENOMIC DNA]</scope>
    <source>
        <strain evidence="2 3">ALL</strain>
    </source>
</reference>
<name>A0A4U8V0R1_STECR</name>
<comment type="caution">
    <text evidence="2">The sequence shown here is derived from an EMBL/GenBank/DDBJ whole genome shotgun (WGS) entry which is preliminary data.</text>
</comment>
<dbReference type="Proteomes" id="UP000298663">
    <property type="component" value="Chromosome X"/>
</dbReference>
<organism evidence="2 3">
    <name type="scientific">Steinernema carpocapsae</name>
    <name type="common">Entomopathogenic nematode</name>
    <dbReference type="NCBI Taxonomy" id="34508"/>
    <lineage>
        <taxon>Eukaryota</taxon>
        <taxon>Metazoa</taxon>
        <taxon>Ecdysozoa</taxon>
        <taxon>Nematoda</taxon>
        <taxon>Chromadorea</taxon>
        <taxon>Rhabditida</taxon>
        <taxon>Tylenchina</taxon>
        <taxon>Panagrolaimomorpha</taxon>
        <taxon>Strongyloidoidea</taxon>
        <taxon>Steinernematidae</taxon>
        <taxon>Steinernema</taxon>
    </lineage>
</organism>
<sequence>MDRLAEGVLGRGNLELKKNVTIDLFDSASNSLWRDHVGFIVTDKFQFFQLSMPAVKAAALLKPCTESQIKVVKGEDAENNVIDFDGTLSPLNRGDYVTFLMQNCTVLSADRGDGGVTGYLIARGDNVMGVYAEDVSIAHALLKHYITEFNPSKVVLCARRGDWQELVADQSASLRPIYRRHTDTLVPFLQTSSGTKYSRSTSESTSSKL</sequence>
<dbReference type="Pfam" id="PF24524">
    <property type="entry name" value="DUF7596"/>
    <property type="match status" value="1"/>
</dbReference>
<dbReference type="InterPro" id="IPR056017">
    <property type="entry name" value="DUF7596"/>
</dbReference>
<accession>A0A4U8V0R1</accession>
<evidence type="ECO:0000313" key="3">
    <source>
        <dbReference type="Proteomes" id="UP000298663"/>
    </source>
</evidence>
<keyword evidence="3" id="KW-1185">Reference proteome</keyword>
<evidence type="ECO:0000313" key="2">
    <source>
        <dbReference type="EMBL" id="TMS38849.1"/>
    </source>
</evidence>
<dbReference type="EMBL" id="CM016762">
    <property type="protein sequence ID" value="TMS38849.1"/>
    <property type="molecule type" value="Genomic_DNA"/>
</dbReference>
<evidence type="ECO:0000259" key="1">
    <source>
        <dbReference type="Pfam" id="PF24524"/>
    </source>
</evidence>
<dbReference type="OrthoDB" id="5801741at2759"/>
<gene>
    <name evidence="2" type="ORF">L596_005484</name>
</gene>
<feature type="domain" description="DUF7596" evidence="1">
    <location>
        <begin position="1"/>
        <end position="41"/>
    </location>
</feature>
<dbReference type="AlphaFoldDB" id="A0A4U8V0R1"/>
<protein>
    <recommendedName>
        <fullName evidence="1">DUF7596 domain-containing protein</fullName>
    </recommendedName>
</protein>
<dbReference type="EMBL" id="AZBU02000001">
    <property type="protein sequence ID" value="TMS38849.1"/>
    <property type="molecule type" value="Genomic_DNA"/>
</dbReference>
<reference evidence="2 3" key="2">
    <citation type="journal article" date="2019" name="G3 (Bethesda)">
        <title>Hybrid Assembly of the Genome of the Entomopathogenic Nematode Steinernema carpocapsae Identifies the X-Chromosome.</title>
        <authorList>
            <person name="Serra L."/>
            <person name="Macchietto M."/>
            <person name="Macias-Munoz A."/>
            <person name="McGill C.J."/>
            <person name="Rodriguez I.M."/>
            <person name="Rodriguez B."/>
            <person name="Murad R."/>
            <person name="Mortazavi A."/>
        </authorList>
    </citation>
    <scope>NUCLEOTIDE SEQUENCE [LARGE SCALE GENOMIC DNA]</scope>
    <source>
        <strain evidence="2 3">ALL</strain>
    </source>
</reference>